<dbReference type="EMBL" id="JAIFRP010004406">
    <property type="protein sequence ID" value="KAK2576390.1"/>
    <property type="molecule type" value="Genomic_DNA"/>
</dbReference>
<organism evidence="2 3">
    <name type="scientific">Odynerus spinipes</name>
    <dbReference type="NCBI Taxonomy" id="1348599"/>
    <lineage>
        <taxon>Eukaryota</taxon>
        <taxon>Metazoa</taxon>
        <taxon>Ecdysozoa</taxon>
        <taxon>Arthropoda</taxon>
        <taxon>Hexapoda</taxon>
        <taxon>Insecta</taxon>
        <taxon>Pterygota</taxon>
        <taxon>Neoptera</taxon>
        <taxon>Endopterygota</taxon>
        <taxon>Hymenoptera</taxon>
        <taxon>Apocrita</taxon>
        <taxon>Aculeata</taxon>
        <taxon>Vespoidea</taxon>
        <taxon>Vespidae</taxon>
        <taxon>Eumeninae</taxon>
        <taxon>Odynerus</taxon>
    </lineage>
</organism>
<feature type="compositionally biased region" description="Polar residues" evidence="1">
    <location>
        <begin position="165"/>
        <end position="175"/>
    </location>
</feature>
<keyword evidence="3" id="KW-1185">Reference proteome</keyword>
<evidence type="ECO:0000256" key="1">
    <source>
        <dbReference type="SAM" id="MobiDB-lite"/>
    </source>
</evidence>
<evidence type="ECO:0000313" key="3">
    <source>
        <dbReference type="Proteomes" id="UP001258017"/>
    </source>
</evidence>
<comment type="caution">
    <text evidence="2">The sequence shown here is derived from an EMBL/GenBank/DDBJ whole genome shotgun (WGS) entry which is preliminary data.</text>
</comment>
<dbReference type="AlphaFoldDB" id="A0AAD9RB03"/>
<protein>
    <submittedName>
        <fullName evidence="2">Uncharacterized protein</fullName>
    </submittedName>
</protein>
<evidence type="ECO:0000313" key="2">
    <source>
        <dbReference type="EMBL" id="KAK2576390.1"/>
    </source>
</evidence>
<feature type="region of interest" description="Disordered" evidence="1">
    <location>
        <begin position="228"/>
        <end position="276"/>
    </location>
</feature>
<dbReference type="Proteomes" id="UP001258017">
    <property type="component" value="Unassembled WGS sequence"/>
</dbReference>
<proteinExistence type="predicted"/>
<feature type="region of interest" description="Disordered" evidence="1">
    <location>
        <begin position="147"/>
        <end position="210"/>
    </location>
</feature>
<reference evidence="2" key="1">
    <citation type="submission" date="2021-08" db="EMBL/GenBank/DDBJ databases">
        <authorList>
            <person name="Misof B."/>
            <person name="Oliver O."/>
            <person name="Podsiadlowski L."/>
            <person name="Donath A."/>
            <person name="Peters R."/>
            <person name="Mayer C."/>
            <person name="Rust J."/>
            <person name="Gunkel S."/>
            <person name="Lesny P."/>
            <person name="Martin S."/>
            <person name="Oeyen J.P."/>
            <person name="Petersen M."/>
            <person name="Panagiotis P."/>
            <person name="Wilbrandt J."/>
            <person name="Tanja T."/>
        </authorList>
    </citation>
    <scope>NUCLEOTIDE SEQUENCE</scope>
    <source>
        <strain evidence="2">GBR_01_08_01A</strain>
        <tissue evidence="2">Thorax + abdomen</tissue>
    </source>
</reference>
<feature type="compositionally biased region" description="Polar residues" evidence="1">
    <location>
        <begin position="197"/>
        <end position="208"/>
    </location>
</feature>
<feature type="compositionally biased region" description="Basic and acidic residues" evidence="1">
    <location>
        <begin position="231"/>
        <end position="275"/>
    </location>
</feature>
<sequence length="319" mass="35600">MTATKVEFQELSSEGPTVEEIGSYSYTAQEENGPQKSQNGVFIEEFSETSDNDRLKLQVNRGVSIVSVSDDESTLKGISRDVSMDDVQCAELTDDLRLVNGSSEEFKNFDGRTIEKIVLDEARPLRATKLNETIIEERSIEESITEKAVESNLNDQPQKGVVQDSELTTQSSTIETAAPLKSPEKVEEVSLEKSQKPLVQNGTLSRQSSKIERLNSVPEQVVEQTLPKSEQAIKEDGKLSRQSSRLERVDSVESYKAERKTISRENSQKGVLADREEVDEELEALLDRVKRQRSVLNEILDKEQGVESGMIETLGDLST</sequence>
<accession>A0AAD9RB03</accession>
<reference evidence="2" key="2">
    <citation type="journal article" date="2023" name="Commun. Biol.">
        <title>Intrasexual cuticular hydrocarbon dimorphism in a wasp sheds light on hydrocarbon biosynthesis genes in Hymenoptera.</title>
        <authorList>
            <person name="Moris V.C."/>
            <person name="Podsiadlowski L."/>
            <person name="Martin S."/>
            <person name="Oeyen J.P."/>
            <person name="Donath A."/>
            <person name="Petersen M."/>
            <person name="Wilbrandt J."/>
            <person name="Misof B."/>
            <person name="Liedtke D."/>
            <person name="Thamm M."/>
            <person name="Scheiner R."/>
            <person name="Schmitt T."/>
            <person name="Niehuis O."/>
        </authorList>
    </citation>
    <scope>NUCLEOTIDE SEQUENCE</scope>
    <source>
        <strain evidence="2">GBR_01_08_01A</strain>
    </source>
</reference>
<feature type="compositionally biased region" description="Basic and acidic residues" evidence="1">
    <location>
        <begin position="182"/>
        <end position="195"/>
    </location>
</feature>
<name>A0AAD9RB03_9HYME</name>
<gene>
    <name evidence="2" type="ORF">KPH14_005735</name>
</gene>